<sequence length="154" mass="16967">MENNAMRKLLILLMPMLLTACVNDSASYYIDGRDYALSVRRQQDYFWQDQANVTLMVSHLPDCQRRHTLATAVAEDVKVEVFAAGDGLWNIRLGNQLWQAETNTCNKLVELQNDPKADLGQPVGAFEVQDDNKLVFVPESGAPAGAAGTTAPAQ</sequence>
<dbReference type="AlphaFoldDB" id="W0UWQ6"/>
<dbReference type="PATRIC" id="fig|1349767.4.peg.4837"/>
<keyword evidence="2" id="KW-0449">Lipoprotein</keyword>
<dbReference type="Proteomes" id="UP000027604">
    <property type="component" value="Chromosome I"/>
</dbReference>
<dbReference type="eggNOG" id="ENOG5032ZIB">
    <property type="taxonomic scope" value="Bacteria"/>
</dbReference>
<evidence type="ECO:0000313" key="3">
    <source>
        <dbReference type="Proteomes" id="UP000027604"/>
    </source>
</evidence>
<feature type="chain" id="PRO_5004797360" evidence="1">
    <location>
        <begin position="21"/>
        <end position="154"/>
    </location>
</feature>
<evidence type="ECO:0000256" key="1">
    <source>
        <dbReference type="SAM" id="SignalP"/>
    </source>
</evidence>
<protein>
    <submittedName>
        <fullName evidence="2">Putative lipoprotein</fullName>
    </submittedName>
</protein>
<dbReference type="EMBL" id="HG322949">
    <property type="protein sequence ID" value="CDG80864.1"/>
    <property type="molecule type" value="Genomic_DNA"/>
</dbReference>
<name>W0UWQ6_9BURK</name>
<proteinExistence type="predicted"/>
<dbReference type="PROSITE" id="PS51257">
    <property type="entry name" value="PROKAR_LIPOPROTEIN"/>
    <property type="match status" value="1"/>
</dbReference>
<dbReference type="RefSeq" id="WP_244888335.1">
    <property type="nucleotide sequence ID" value="NZ_BCTH01000093.1"/>
</dbReference>
<feature type="signal peptide" evidence="1">
    <location>
        <begin position="1"/>
        <end position="20"/>
    </location>
</feature>
<organism evidence="2 3">
    <name type="scientific">Janthinobacterium agaricidamnosum NBRC 102515 = DSM 9628</name>
    <dbReference type="NCBI Taxonomy" id="1349767"/>
    <lineage>
        <taxon>Bacteria</taxon>
        <taxon>Pseudomonadati</taxon>
        <taxon>Pseudomonadota</taxon>
        <taxon>Betaproteobacteria</taxon>
        <taxon>Burkholderiales</taxon>
        <taxon>Oxalobacteraceae</taxon>
        <taxon>Janthinobacterium</taxon>
    </lineage>
</organism>
<dbReference type="HOGENOM" id="CLU_135685_0_0_4"/>
<evidence type="ECO:0000313" key="2">
    <source>
        <dbReference type="EMBL" id="CDG80864.1"/>
    </source>
</evidence>
<keyword evidence="3" id="KW-1185">Reference proteome</keyword>
<gene>
    <name evidence="2" type="ORF">GJA_201</name>
</gene>
<reference evidence="2 3" key="1">
    <citation type="journal article" date="2015" name="Genome Announc.">
        <title>Genome Sequence of Mushroom Soft-Rot Pathogen Janthinobacterium agaricidamnosum.</title>
        <authorList>
            <person name="Graupner K."/>
            <person name="Lackner G."/>
            <person name="Hertweck C."/>
        </authorList>
    </citation>
    <scope>NUCLEOTIDE SEQUENCE [LARGE SCALE GENOMIC DNA]</scope>
    <source>
        <strain evidence="3">NBRC 102515 / DSM 9628</strain>
    </source>
</reference>
<dbReference type="KEGG" id="jag:GJA_201"/>
<accession>W0UWQ6</accession>
<keyword evidence="1" id="KW-0732">Signal</keyword>